<accession>A0ABP7BPF3</accession>
<sequence length="155" mass="16098">MENVPASTDDAAARQSLEQLSRDRARASSAARAPWWYHAVVSIALAAFILAFGLQGGAFTAAISLSATVAVLAWVLRPRVTKTQADPWSEPANLRTGLTQTLAALIVGGAGVAIHAATGLGWVLWTAAALAAALYFLLATRMESALAASIRAGKK</sequence>
<keyword evidence="1" id="KW-1133">Transmembrane helix</keyword>
<comment type="caution">
    <text evidence="2">The sequence shown here is derived from an EMBL/GenBank/DDBJ whole genome shotgun (WGS) entry which is preliminary data.</text>
</comment>
<name>A0ABP7BPF3_9MICC</name>
<gene>
    <name evidence="2" type="ORF">GCM10023081_01790</name>
</gene>
<feature type="transmembrane region" description="Helical" evidence="1">
    <location>
        <begin position="122"/>
        <end position="139"/>
    </location>
</feature>
<evidence type="ECO:0000313" key="2">
    <source>
        <dbReference type="EMBL" id="GAA3666545.1"/>
    </source>
</evidence>
<keyword evidence="3" id="KW-1185">Reference proteome</keyword>
<evidence type="ECO:0000256" key="1">
    <source>
        <dbReference type="SAM" id="Phobius"/>
    </source>
</evidence>
<keyword evidence="1" id="KW-0812">Transmembrane</keyword>
<feature type="transmembrane region" description="Helical" evidence="1">
    <location>
        <begin position="58"/>
        <end position="76"/>
    </location>
</feature>
<feature type="transmembrane region" description="Helical" evidence="1">
    <location>
        <begin position="35"/>
        <end position="52"/>
    </location>
</feature>
<proteinExistence type="predicted"/>
<dbReference type="Proteomes" id="UP001500752">
    <property type="component" value="Unassembled WGS sequence"/>
</dbReference>
<dbReference type="RefSeq" id="WP_345147760.1">
    <property type="nucleotide sequence ID" value="NZ_BAABEO010000001.1"/>
</dbReference>
<protein>
    <submittedName>
        <fullName evidence="2">Uncharacterized protein</fullName>
    </submittedName>
</protein>
<keyword evidence="1" id="KW-0472">Membrane</keyword>
<reference evidence="3" key="1">
    <citation type="journal article" date="2019" name="Int. J. Syst. Evol. Microbiol.">
        <title>The Global Catalogue of Microorganisms (GCM) 10K type strain sequencing project: providing services to taxonomists for standard genome sequencing and annotation.</title>
        <authorList>
            <consortium name="The Broad Institute Genomics Platform"/>
            <consortium name="The Broad Institute Genome Sequencing Center for Infectious Disease"/>
            <person name="Wu L."/>
            <person name="Ma J."/>
        </authorList>
    </citation>
    <scope>NUCLEOTIDE SEQUENCE [LARGE SCALE GENOMIC DNA]</scope>
    <source>
        <strain evidence="3">JCM 30742</strain>
    </source>
</reference>
<dbReference type="EMBL" id="BAABEO010000001">
    <property type="protein sequence ID" value="GAA3666545.1"/>
    <property type="molecule type" value="Genomic_DNA"/>
</dbReference>
<evidence type="ECO:0000313" key="3">
    <source>
        <dbReference type="Proteomes" id="UP001500752"/>
    </source>
</evidence>
<organism evidence="2 3">
    <name type="scientific">Arthrobacter ginkgonis</name>
    <dbReference type="NCBI Taxonomy" id="1630594"/>
    <lineage>
        <taxon>Bacteria</taxon>
        <taxon>Bacillati</taxon>
        <taxon>Actinomycetota</taxon>
        <taxon>Actinomycetes</taxon>
        <taxon>Micrococcales</taxon>
        <taxon>Micrococcaceae</taxon>
        <taxon>Arthrobacter</taxon>
    </lineage>
</organism>
<feature type="transmembrane region" description="Helical" evidence="1">
    <location>
        <begin position="97"/>
        <end position="116"/>
    </location>
</feature>